<organism evidence="1 2">
    <name type="scientific">Octadecabacter dasysiphoniae</name>
    <dbReference type="NCBI Taxonomy" id="2909341"/>
    <lineage>
        <taxon>Bacteria</taxon>
        <taxon>Pseudomonadati</taxon>
        <taxon>Pseudomonadota</taxon>
        <taxon>Alphaproteobacteria</taxon>
        <taxon>Rhodobacterales</taxon>
        <taxon>Roseobacteraceae</taxon>
        <taxon>Octadecabacter</taxon>
    </lineage>
</organism>
<keyword evidence="2" id="KW-1185">Reference proteome</keyword>
<dbReference type="Proteomes" id="UP001200557">
    <property type="component" value="Unassembled WGS sequence"/>
</dbReference>
<gene>
    <name evidence="1" type="ORF">L0664_13220</name>
</gene>
<dbReference type="Gene3D" id="2.10.70.10">
    <property type="entry name" value="Complement Module, domain 1"/>
    <property type="match status" value="1"/>
</dbReference>
<accession>A0ABS9CXX9</accession>
<dbReference type="Pfam" id="PF10636">
    <property type="entry name" value="hemP"/>
    <property type="match status" value="1"/>
</dbReference>
<reference evidence="1 2" key="1">
    <citation type="submission" date="2022-01" db="EMBL/GenBank/DDBJ databases">
        <title>Octadecabacter sp. nov., isolated from a marine alga.</title>
        <authorList>
            <person name="Jin M.S."/>
            <person name="Kim H.M."/>
            <person name="Han D.M."/>
            <person name="Jung J.J."/>
            <person name="Jeon C.O."/>
        </authorList>
    </citation>
    <scope>NUCLEOTIDE SEQUENCE [LARGE SCALE GENOMIC DNA]</scope>
    <source>
        <strain evidence="1 2">G9-8</strain>
    </source>
</reference>
<comment type="caution">
    <text evidence="1">The sequence shown here is derived from an EMBL/GenBank/DDBJ whole genome shotgun (WGS) entry which is preliminary data.</text>
</comment>
<protein>
    <submittedName>
        <fullName evidence="1">Hemin uptake protein HemP</fullName>
    </submittedName>
</protein>
<proteinExistence type="predicted"/>
<dbReference type="EMBL" id="JAKGAQ010000003">
    <property type="protein sequence ID" value="MCF2872029.1"/>
    <property type="molecule type" value="Genomic_DNA"/>
</dbReference>
<dbReference type="InterPro" id="IPR019600">
    <property type="entry name" value="Hemin_uptake_protein_HemP"/>
</dbReference>
<evidence type="ECO:0000313" key="1">
    <source>
        <dbReference type="EMBL" id="MCF2872029.1"/>
    </source>
</evidence>
<evidence type="ECO:0000313" key="2">
    <source>
        <dbReference type="Proteomes" id="UP001200557"/>
    </source>
</evidence>
<sequence length="51" mass="5685">MYTPTKTENASHTPAYDAREMTDADGKALITLDGQVYTLRITRLGKLILTK</sequence>
<name>A0ABS9CXX9_9RHOB</name>
<dbReference type="RefSeq" id="WP_235226355.1">
    <property type="nucleotide sequence ID" value="NZ_JAKGAQ010000003.1"/>
</dbReference>